<evidence type="ECO:0000259" key="4">
    <source>
        <dbReference type="PROSITE" id="PS50110"/>
    </source>
</evidence>
<dbReference type="PANTHER" id="PTHR44591">
    <property type="entry name" value="STRESS RESPONSE REGULATOR PROTEIN 1"/>
    <property type="match status" value="1"/>
</dbReference>
<sequence length="341" mass="36749">MSRNKVLVIDDSFLIRKSLTDQLAGERFEVYEAKDGPSGLAKAEEVQPDVILLDFVMPGMNGYEVYQALRANPKFTDTPVIVISSSYDEVVNKFGYPFVGFDFLAKQFTKDQLEERINAVLPMIVSSPEHVAIAITGEMPAFNESTGMLSEIQAQLTEISQQLQKAPAWLSELPQAETNGTVILSQLQALEAQIQAWEQRPPADTLSGHLQELSQGLAQVQEKLLQEVQHLGTKLTALEAQAQHNQLGQDTLTQLVTSLQGLNENIVNLPRTDAVLERLTALEAKAIAPPQPPSLALLIGAVALGAFIGAAIGASVVGGQRQSHLHLPSSVSAGAISARSA</sequence>
<dbReference type="PROSITE" id="PS50110">
    <property type="entry name" value="RESPONSE_REGULATORY"/>
    <property type="match status" value="1"/>
</dbReference>
<dbReference type="SUPFAM" id="SSF52172">
    <property type="entry name" value="CheY-like"/>
    <property type="match status" value="1"/>
</dbReference>
<dbReference type="Pfam" id="PF00072">
    <property type="entry name" value="Response_reg"/>
    <property type="match status" value="1"/>
</dbReference>
<dbReference type="KEGG" id="glt:GlitD10_0277"/>
<keyword evidence="3" id="KW-0812">Transmembrane</keyword>
<name>A0A1J0A9H0_9CYAN</name>
<keyword evidence="3" id="KW-0472">Membrane</keyword>
<dbReference type="RefSeq" id="WP_071453298.1">
    <property type="nucleotide sequence ID" value="NZ_CP017675.1"/>
</dbReference>
<keyword evidence="6" id="KW-1185">Reference proteome</keyword>
<proteinExistence type="predicted"/>
<evidence type="ECO:0000313" key="5">
    <source>
        <dbReference type="EMBL" id="APB32580.1"/>
    </source>
</evidence>
<dbReference type="SMART" id="SM00448">
    <property type="entry name" value="REC"/>
    <property type="match status" value="1"/>
</dbReference>
<dbReference type="InterPro" id="IPR011006">
    <property type="entry name" value="CheY-like_superfamily"/>
</dbReference>
<keyword evidence="3" id="KW-1133">Transmembrane helix</keyword>
<organism evidence="5 6">
    <name type="scientific">Gloeomargarita lithophora Alchichica-D10</name>
    <dbReference type="NCBI Taxonomy" id="1188229"/>
    <lineage>
        <taxon>Bacteria</taxon>
        <taxon>Bacillati</taxon>
        <taxon>Cyanobacteriota</taxon>
        <taxon>Cyanophyceae</taxon>
        <taxon>Gloeomargaritales</taxon>
        <taxon>Gloeomargaritaceae</taxon>
        <taxon>Gloeomargarita</taxon>
    </lineage>
</organism>
<evidence type="ECO:0000313" key="6">
    <source>
        <dbReference type="Proteomes" id="UP000180235"/>
    </source>
</evidence>
<dbReference type="EMBL" id="CP017675">
    <property type="protein sequence ID" value="APB32580.1"/>
    <property type="molecule type" value="Genomic_DNA"/>
</dbReference>
<keyword evidence="1 2" id="KW-0597">Phosphoprotein</keyword>
<accession>A0A1J0A9H0</accession>
<feature type="domain" description="Response regulatory" evidence="4">
    <location>
        <begin position="5"/>
        <end position="121"/>
    </location>
</feature>
<dbReference type="OrthoDB" id="9773113at2"/>
<evidence type="ECO:0000256" key="3">
    <source>
        <dbReference type="SAM" id="Phobius"/>
    </source>
</evidence>
<evidence type="ECO:0000256" key="1">
    <source>
        <dbReference type="ARBA" id="ARBA00022553"/>
    </source>
</evidence>
<protein>
    <submittedName>
        <fullName evidence="5">Response regulator</fullName>
    </submittedName>
</protein>
<reference evidence="5 6" key="1">
    <citation type="submission" date="2016-10" db="EMBL/GenBank/DDBJ databases">
        <title>Description of Gloeomargarita lithophora gen. nov., sp. nov., a thylakoid-bearing basal-branching cyanobacterium with intracellular carbonates, and proposal for Gloeomargaritales ord. nov.</title>
        <authorList>
            <person name="Moreira D."/>
            <person name="Tavera R."/>
            <person name="Benzerara K."/>
            <person name="Skouri-Panet F."/>
            <person name="Couradeau E."/>
            <person name="Gerard E."/>
            <person name="Loussert C."/>
            <person name="Novelo E."/>
            <person name="Zivanovic Y."/>
            <person name="Lopez-Garcia P."/>
        </authorList>
    </citation>
    <scope>NUCLEOTIDE SEQUENCE [LARGE SCALE GENOMIC DNA]</scope>
    <source>
        <strain evidence="5 6">D10</strain>
    </source>
</reference>
<dbReference type="InterPro" id="IPR001789">
    <property type="entry name" value="Sig_transdc_resp-reg_receiver"/>
</dbReference>
<evidence type="ECO:0000256" key="2">
    <source>
        <dbReference type="PROSITE-ProRule" id="PRU00169"/>
    </source>
</evidence>
<dbReference type="GO" id="GO:0000160">
    <property type="term" value="P:phosphorelay signal transduction system"/>
    <property type="evidence" value="ECO:0007669"/>
    <property type="project" value="InterPro"/>
</dbReference>
<dbReference type="Proteomes" id="UP000180235">
    <property type="component" value="Chromosome"/>
</dbReference>
<feature type="transmembrane region" description="Helical" evidence="3">
    <location>
        <begin position="295"/>
        <end position="317"/>
    </location>
</feature>
<dbReference type="PANTHER" id="PTHR44591:SF23">
    <property type="entry name" value="CHEY SUBFAMILY"/>
    <property type="match status" value="1"/>
</dbReference>
<dbReference type="InterPro" id="IPR050595">
    <property type="entry name" value="Bact_response_regulator"/>
</dbReference>
<dbReference type="Gene3D" id="3.40.50.2300">
    <property type="match status" value="1"/>
</dbReference>
<feature type="modified residue" description="4-aspartylphosphate" evidence="2">
    <location>
        <position position="54"/>
    </location>
</feature>
<dbReference type="AlphaFoldDB" id="A0A1J0A9H0"/>
<dbReference type="STRING" id="1188229.GlitD10_0277"/>
<gene>
    <name evidence="5" type="ORF">GlitD10_0277</name>
</gene>